<dbReference type="SMART" id="SM00418">
    <property type="entry name" value="HTH_ARSR"/>
    <property type="match status" value="1"/>
</dbReference>
<gene>
    <name evidence="2" type="ORF">GCM10010411_18760</name>
</gene>
<organism evidence="2 3">
    <name type="scientific">Actinomadura fulvescens</name>
    <dbReference type="NCBI Taxonomy" id="46160"/>
    <lineage>
        <taxon>Bacteria</taxon>
        <taxon>Bacillati</taxon>
        <taxon>Actinomycetota</taxon>
        <taxon>Actinomycetes</taxon>
        <taxon>Streptosporangiales</taxon>
        <taxon>Thermomonosporaceae</taxon>
        <taxon>Actinomadura</taxon>
    </lineage>
</organism>
<dbReference type="Proteomes" id="UP001501509">
    <property type="component" value="Unassembled WGS sequence"/>
</dbReference>
<dbReference type="CDD" id="cd00090">
    <property type="entry name" value="HTH_ARSR"/>
    <property type="match status" value="1"/>
</dbReference>
<proteinExistence type="predicted"/>
<dbReference type="EMBL" id="BAAATD010000002">
    <property type="protein sequence ID" value="GAA2586277.1"/>
    <property type="molecule type" value="Genomic_DNA"/>
</dbReference>
<feature type="domain" description="HTH arsR-type" evidence="1">
    <location>
        <begin position="16"/>
        <end position="93"/>
    </location>
</feature>
<dbReference type="RefSeq" id="WP_344539657.1">
    <property type="nucleotide sequence ID" value="NZ_BAAATD010000002.1"/>
</dbReference>
<comment type="caution">
    <text evidence="2">The sequence shown here is derived from an EMBL/GenBank/DDBJ whole genome shotgun (WGS) entry which is preliminary data.</text>
</comment>
<dbReference type="InterPro" id="IPR001845">
    <property type="entry name" value="HTH_ArsR_DNA-bd_dom"/>
</dbReference>
<dbReference type="Gene3D" id="1.10.10.10">
    <property type="entry name" value="Winged helix-like DNA-binding domain superfamily/Winged helix DNA-binding domain"/>
    <property type="match status" value="1"/>
</dbReference>
<reference evidence="2 3" key="1">
    <citation type="journal article" date="2019" name="Int. J. Syst. Evol. Microbiol.">
        <title>The Global Catalogue of Microorganisms (GCM) 10K type strain sequencing project: providing services to taxonomists for standard genome sequencing and annotation.</title>
        <authorList>
            <consortium name="The Broad Institute Genomics Platform"/>
            <consortium name="The Broad Institute Genome Sequencing Center for Infectious Disease"/>
            <person name="Wu L."/>
            <person name="Ma J."/>
        </authorList>
    </citation>
    <scope>NUCLEOTIDE SEQUENCE [LARGE SCALE GENOMIC DNA]</scope>
    <source>
        <strain evidence="2 3">JCM 6833</strain>
    </source>
</reference>
<dbReference type="InterPro" id="IPR036390">
    <property type="entry name" value="WH_DNA-bd_sf"/>
</dbReference>
<evidence type="ECO:0000313" key="2">
    <source>
        <dbReference type="EMBL" id="GAA2586277.1"/>
    </source>
</evidence>
<keyword evidence="3" id="KW-1185">Reference proteome</keyword>
<dbReference type="SUPFAM" id="SSF46785">
    <property type="entry name" value="Winged helix' DNA-binding domain"/>
    <property type="match status" value="1"/>
</dbReference>
<evidence type="ECO:0000259" key="1">
    <source>
        <dbReference type="SMART" id="SM00418"/>
    </source>
</evidence>
<accession>A0ABN3PJ48</accession>
<protein>
    <submittedName>
        <fullName evidence="2">Helix-turn-helix domain-containing protein</fullName>
    </submittedName>
</protein>
<dbReference type="InterPro" id="IPR036388">
    <property type="entry name" value="WH-like_DNA-bd_sf"/>
</dbReference>
<sequence length="99" mass="11118">MAALLHPERDAIQLVDVMHALGHPVRHKIVQEIASGEEKWCGDIDVGAPKSTLTGHWRVLRESGVIFQRPEGRNLYITLRRDDLEARFPGLLDLVLGDT</sequence>
<evidence type="ECO:0000313" key="3">
    <source>
        <dbReference type="Proteomes" id="UP001501509"/>
    </source>
</evidence>
<name>A0ABN3PJ48_9ACTN</name>
<dbReference type="InterPro" id="IPR011991">
    <property type="entry name" value="ArsR-like_HTH"/>
</dbReference>